<dbReference type="EMBL" id="ALJO01000011">
    <property type="protein sequence ID" value="EJP24937.1"/>
    <property type="molecule type" value="Genomic_DNA"/>
</dbReference>
<sequence length="45" mass="5351">MPLMRMIAVICIPVKAYLPVILLRFQLDVSINYVFHHQILRENIK</sequence>
<evidence type="ECO:0000313" key="2">
    <source>
        <dbReference type="Proteomes" id="UP000006614"/>
    </source>
</evidence>
<name>A0AAD2Y9N2_STRAP</name>
<dbReference type="Proteomes" id="UP000006614">
    <property type="component" value="Unassembled WGS sequence"/>
</dbReference>
<reference evidence="1 2" key="1">
    <citation type="submission" date="2012-07" db="EMBL/GenBank/DDBJ databases">
        <authorList>
            <person name="Durkin A.S."/>
            <person name="McCorrison J."/>
            <person name="Torralba M."/>
            <person name="Gillis M."/>
            <person name="Methe B."/>
            <person name="Sutton G."/>
            <person name="Nelson K.E."/>
        </authorList>
    </citation>
    <scope>NUCLEOTIDE SEQUENCE [LARGE SCALE GENOMIC DNA]</scope>
    <source>
        <strain evidence="1 2">SK1138</strain>
    </source>
</reference>
<comment type="caution">
    <text evidence="1">The sequence shown here is derived from an EMBL/GenBank/DDBJ whole genome shotgun (WGS) entry which is preliminary data.</text>
</comment>
<organism evidence="1 2">
    <name type="scientific">Streptococcus anginosus SK1138</name>
    <dbReference type="NCBI Taxonomy" id="1161422"/>
    <lineage>
        <taxon>Bacteria</taxon>
        <taxon>Bacillati</taxon>
        <taxon>Bacillota</taxon>
        <taxon>Bacilli</taxon>
        <taxon>Lactobacillales</taxon>
        <taxon>Streptococcaceae</taxon>
        <taxon>Streptococcus</taxon>
        <taxon>Streptococcus anginosus group</taxon>
    </lineage>
</organism>
<accession>A0AAD2Y9N2</accession>
<protein>
    <submittedName>
        <fullName evidence="1">Uncharacterized protein</fullName>
    </submittedName>
</protein>
<gene>
    <name evidence="1" type="ORF">HMPREF1126_1692</name>
</gene>
<proteinExistence type="predicted"/>
<evidence type="ECO:0000313" key="1">
    <source>
        <dbReference type="EMBL" id="EJP24937.1"/>
    </source>
</evidence>
<dbReference type="AlphaFoldDB" id="A0AAD2Y9N2"/>